<reference evidence="2 3" key="1">
    <citation type="submission" date="2019-10" db="EMBL/GenBank/DDBJ databases">
        <title>Evaluation of single-gene subtyping targets for Pseudomonas.</title>
        <authorList>
            <person name="Reichler S.J."/>
            <person name="Orsi R.H."/>
            <person name="Wiedmann M."/>
            <person name="Martin N.H."/>
            <person name="Murphy S.I."/>
        </authorList>
    </citation>
    <scope>NUCLEOTIDE SEQUENCE [LARGE SCALE GENOMIC DNA]</scope>
    <source>
        <strain evidence="2 3">FSL R10-1876</strain>
    </source>
</reference>
<dbReference type="Proteomes" id="UP000466863">
    <property type="component" value="Unassembled WGS sequence"/>
</dbReference>
<dbReference type="Gene3D" id="3.40.50.1110">
    <property type="entry name" value="SGNH hydrolase"/>
    <property type="match status" value="1"/>
</dbReference>
<dbReference type="RefSeq" id="WP_153355318.1">
    <property type="nucleotide sequence ID" value="NZ_WIVV01000003.1"/>
</dbReference>
<dbReference type="GO" id="GO:0016788">
    <property type="term" value="F:hydrolase activity, acting on ester bonds"/>
    <property type="evidence" value="ECO:0007669"/>
    <property type="project" value="UniProtKB-ARBA"/>
</dbReference>
<comment type="caution">
    <text evidence="2">The sequence shown here is derived from an EMBL/GenBank/DDBJ whole genome shotgun (WGS) entry which is preliminary data.</text>
</comment>
<accession>A0A6I1WJ09</accession>
<name>A0A6I1WJ09_9PSED</name>
<sequence>MSDIESLQAYGGQLAEAAESATESAKKQHEYVNGGPADDVLTESGLVPTIAKQVVLGQAKVTASLVEVASQMAGAMTYASTVLGLAGTNNGGYFSVPSPEAIEYLILYQNNAGAALEVKRYPSANAIFSRNIWYDPFGETLASRPLLGFGTRPCYQGTLNVSSTNTPYTGKPSLFSATGNVQRLAPLAQLGRKAGESVRFAVDILTALPGPILSIFFRDANSAVLSTYNTSATSSTPPAGRNIIATPALVIPAGTNFVEVRAAGAGSSVELFAVACGVGAGMPEFAYPPASARYENFTTTQKNLWPDPLLRQHQAGIQFHDGWGFAQIAGVTVPGVVAKSNNSPFPDKNVIRLPTGAGQHDMNIDARRLGLRLGSKVTFVLAVYAAQSINVSIFGRDAAGAVVGDSGSVSYTWASGAALYEIRKSITVDQVMLDTVKFFQVRLLNGQTVGPTPVEICARGCFVGDTEPLLFDDCYEDDIRAIEAARYATFGENTLRETKQRLTAMMFGSAVTKQLITAHIGDSYTHLPVRWIQPFATYMQGKYGDGGPGWVGFGNPDSGSGNINGQNWMGLSITKVGTWTSIYAAAPGPDICSVSSSDTAAQYRVNGLPEGLSAVRLYTLSASAAVEYSTDGGATWVAADLSSVSGVAVVTLTVPAKGFNLWLRPKTGTCTLYGIDAQKATGHRVHKLGATGSSAAQWATQTATTTWKAGLAALAPNLVSIMLATNDQTGSTAPWIFGSYIETIIANVRAALPLADIAILMPPENQRRNNVKMAAYSSVVRDLCARLNVAFCDLQQDYGANPEDYSAASARNWYSTDLIHPNPGTDGGLPIAARMLKLMEDTA</sequence>
<evidence type="ECO:0000313" key="2">
    <source>
        <dbReference type="EMBL" id="MQU41126.1"/>
    </source>
</evidence>
<dbReference type="CDD" id="cd00229">
    <property type="entry name" value="SGNH_hydrolase"/>
    <property type="match status" value="1"/>
</dbReference>
<proteinExistence type="predicted"/>
<dbReference type="Pfam" id="PF13472">
    <property type="entry name" value="Lipase_GDSL_2"/>
    <property type="match status" value="1"/>
</dbReference>
<gene>
    <name evidence="2" type="ORF">GHO28_01205</name>
</gene>
<dbReference type="SUPFAM" id="SSF52266">
    <property type="entry name" value="SGNH hydrolase"/>
    <property type="match status" value="1"/>
</dbReference>
<dbReference type="InterPro" id="IPR013830">
    <property type="entry name" value="SGNH_hydro"/>
</dbReference>
<feature type="domain" description="SGNH hydrolase-type esterase" evidence="1">
    <location>
        <begin position="678"/>
        <end position="823"/>
    </location>
</feature>
<dbReference type="InterPro" id="IPR036514">
    <property type="entry name" value="SGNH_hydro_sf"/>
</dbReference>
<dbReference type="EMBL" id="WIVV01000003">
    <property type="protein sequence ID" value="MQU41126.1"/>
    <property type="molecule type" value="Genomic_DNA"/>
</dbReference>
<evidence type="ECO:0000313" key="3">
    <source>
        <dbReference type="Proteomes" id="UP000466863"/>
    </source>
</evidence>
<evidence type="ECO:0000259" key="1">
    <source>
        <dbReference type="Pfam" id="PF13472"/>
    </source>
</evidence>
<protein>
    <recommendedName>
        <fullName evidence="1">SGNH hydrolase-type esterase domain-containing protein</fullName>
    </recommendedName>
</protein>
<dbReference type="Gene3D" id="2.60.120.1360">
    <property type="match status" value="1"/>
</dbReference>
<organism evidence="2 3">
    <name type="scientific">Pseudomonas helleri</name>
    <dbReference type="NCBI Taxonomy" id="1608996"/>
    <lineage>
        <taxon>Bacteria</taxon>
        <taxon>Pseudomonadati</taxon>
        <taxon>Pseudomonadota</taxon>
        <taxon>Gammaproteobacteria</taxon>
        <taxon>Pseudomonadales</taxon>
        <taxon>Pseudomonadaceae</taxon>
        <taxon>Pseudomonas</taxon>
    </lineage>
</organism>
<dbReference type="AlphaFoldDB" id="A0A6I1WJ09"/>